<dbReference type="InterPro" id="IPR025711">
    <property type="entry name" value="PepSY"/>
</dbReference>
<feature type="signal peptide" evidence="1">
    <location>
        <begin position="1"/>
        <end position="22"/>
    </location>
</feature>
<keyword evidence="1" id="KW-0732">Signal</keyword>
<dbReference type="Pfam" id="PF03413">
    <property type="entry name" value="PepSY"/>
    <property type="match status" value="1"/>
</dbReference>
<dbReference type="Gene3D" id="3.10.450.40">
    <property type="match status" value="1"/>
</dbReference>
<sequence>MKIAASLSLMICLLLPCHIAAAQLRPASPGPGERASQPPAAEARLQVNSAQQAVQLVKRQYQGKVLKVKAARVNGHPGYKVKLLSDDGMVFYVAVDAQTGRVMRN</sequence>
<dbReference type="Proteomes" id="UP000737113">
    <property type="component" value="Unassembled WGS sequence"/>
</dbReference>
<evidence type="ECO:0000313" key="3">
    <source>
        <dbReference type="EMBL" id="NMH64716.1"/>
    </source>
</evidence>
<dbReference type="AlphaFoldDB" id="A0A972JM45"/>
<gene>
    <name evidence="3" type="ORF">HC757_05975</name>
</gene>
<proteinExistence type="predicted"/>
<accession>A0A972JM45</accession>
<protein>
    <submittedName>
        <fullName evidence="3">PepSY domain-containing protein</fullName>
    </submittedName>
</protein>
<evidence type="ECO:0000256" key="1">
    <source>
        <dbReference type="SAM" id="SignalP"/>
    </source>
</evidence>
<dbReference type="EMBL" id="JAAXYH010000003">
    <property type="protein sequence ID" value="NMH64716.1"/>
    <property type="molecule type" value="Genomic_DNA"/>
</dbReference>
<keyword evidence="4" id="KW-1185">Reference proteome</keyword>
<feature type="domain" description="PepSY" evidence="2">
    <location>
        <begin position="49"/>
        <end position="103"/>
    </location>
</feature>
<reference evidence="3" key="1">
    <citation type="submission" date="2020-04" db="EMBL/GenBank/DDBJ databases">
        <title>Description of Shewanella salipaludis sp. nov., isolated from a salt marsh.</title>
        <authorList>
            <person name="Park S."/>
            <person name="Yoon J.-H."/>
        </authorList>
    </citation>
    <scope>NUCLEOTIDE SEQUENCE</scope>
    <source>
        <strain evidence="3">SHSM-M6</strain>
    </source>
</reference>
<dbReference type="RefSeq" id="WP_169563409.1">
    <property type="nucleotide sequence ID" value="NZ_JAAXYH010000003.1"/>
</dbReference>
<evidence type="ECO:0000259" key="2">
    <source>
        <dbReference type="Pfam" id="PF03413"/>
    </source>
</evidence>
<organism evidence="3 4">
    <name type="scientific">Shewanella salipaludis</name>
    <dbReference type="NCBI Taxonomy" id="2723052"/>
    <lineage>
        <taxon>Bacteria</taxon>
        <taxon>Pseudomonadati</taxon>
        <taxon>Pseudomonadota</taxon>
        <taxon>Gammaproteobacteria</taxon>
        <taxon>Alteromonadales</taxon>
        <taxon>Shewanellaceae</taxon>
        <taxon>Shewanella</taxon>
    </lineage>
</organism>
<evidence type="ECO:0000313" key="4">
    <source>
        <dbReference type="Proteomes" id="UP000737113"/>
    </source>
</evidence>
<feature type="chain" id="PRO_5037216113" evidence="1">
    <location>
        <begin position="23"/>
        <end position="105"/>
    </location>
</feature>
<name>A0A972JM45_9GAMM</name>
<comment type="caution">
    <text evidence="3">The sequence shown here is derived from an EMBL/GenBank/DDBJ whole genome shotgun (WGS) entry which is preliminary data.</text>
</comment>